<dbReference type="Proteomes" id="UP001610446">
    <property type="component" value="Unassembled WGS sequence"/>
</dbReference>
<organism evidence="7 8">
    <name type="scientific">Aspergillus pseudoustus</name>
    <dbReference type="NCBI Taxonomy" id="1810923"/>
    <lineage>
        <taxon>Eukaryota</taxon>
        <taxon>Fungi</taxon>
        <taxon>Dikarya</taxon>
        <taxon>Ascomycota</taxon>
        <taxon>Pezizomycotina</taxon>
        <taxon>Eurotiomycetes</taxon>
        <taxon>Eurotiomycetidae</taxon>
        <taxon>Eurotiales</taxon>
        <taxon>Aspergillaceae</taxon>
        <taxon>Aspergillus</taxon>
        <taxon>Aspergillus subgen. Nidulantes</taxon>
    </lineage>
</organism>
<sequence length="278" mass="29149">MTGGAGFQRSFGDREAQAAGEASDEPDRRHLGLRPQNPLHRTGNVAAGEPNYRSAVILPPTVLITGATGGIGQETAELLASQGWRVIVSGRRVAEGQKVVDGIKKNGGQATFIQADVSTEENVKALITKAIAVWGHLDAAVNNAGISNDSELLENASMERFQEMFQVNVLGVFCCNKWLPASMDGSCNLASIAGLHGIYRTGTYCATKHAVVGLTKTAAIEYATTGVTGAYTEETIAALFPMKRMGVVADIARAIKFLIDSPFATRSALAVDGGLGAA</sequence>
<evidence type="ECO:0000313" key="8">
    <source>
        <dbReference type="Proteomes" id="UP001610446"/>
    </source>
</evidence>
<dbReference type="EMBL" id="JBFXLU010000212">
    <property type="protein sequence ID" value="KAL2834786.1"/>
    <property type="molecule type" value="Genomic_DNA"/>
</dbReference>
<dbReference type="PRINTS" id="PR00081">
    <property type="entry name" value="GDHRDH"/>
</dbReference>
<dbReference type="InterPro" id="IPR057326">
    <property type="entry name" value="KR_dom"/>
</dbReference>
<reference evidence="7 8" key="1">
    <citation type="submission" date="2024-07" db="EMBL/GenBank/DDBJ databases">
        <title>Section-level genome sequencing and comparative genomics of Aspergillus sections Usti and Cavernicolus.</title>
        <authorList>
            <consortium name="Lawrence Berkeley National Laboratory"/>
            <person name="Nybo J.L."/>
            <person name="Vesth T.C."/>
            <person name="Theobald S."/>
            <person name="Frisvad J.C."/>
            <person name="Larsen T.O."/>
            <person name="Kjaerboelling I."/>
            <person name="Rothschild-Mancinelli K."/>
            <person name="Lyhne E.K."/>
            <person name="Kogle M.E."/>
            <person name="Barry K."/>
            <person name="Clum A."/>
            <person name="Na H."/>
            <person name="Ledsgaard L."/>
            <person name="Lin J."/>
            <person name="Lipzen A."/>
            <person name="Kuo A."/>
            <person name="Riley R."/>
            <person name="Mondo S."/>
            <person name="Labutti K."/>
            <person name="Haridas S."/>
            <person name="Pangalinan J."/>
            <person name="Salamov A.A."/>
            <person name="Simmons B.A."/>
            <person name="Magnuson J.K."/>
            <person name="Chen J."/>
            <person name="Drula E."/>
            <person name="Henrissat B."/>
            <person name="Wiebenga A."/>
            <person name="Lubbers R.J."/>
            <person name="Gomes A.C."/>
            <person name="Makela M.R."/>
            <person name="Stajich J."/>
            <person name="Grigoriev I.V."/>
            <person name="Mortensen U.H."/>
            <person name="De Vries R.P."/>
            <person name="Baker S.E."/>
            <person name="Andersen M.R."/>
        </authorList>
    </citation>
    <scope>NUCLEOTIDE SEQUENCE [LARGE SCALE GENOMIC DNA]</scope>
    <source>
        <strain evidence="7 8">CBS 123904</strain>
    </source>
</reference>
<evidence type="ECO:0000259" key="6">
    <source>
        <dbReference type="SMART" id="SM00822"/>
    </source>
</evidence>
<gene>
    <name evidence="7" type="ORF">BJY01DRAFT_252817</name>
</gene>
<evidence type="ECO:0000256" key="5">
    <source>
        <dbReference type="SAM" id="MobiDB-lite"/>
    </source>
</evidence>
<evidence type="ECO:0000256" key="4">
    <source>
        <dbReference type="RuleBase" id="RU000363"/>
    </source>
</evidence>
<comment type="similarity">
    <text evidence="1 4">Belongs to the short-chain dehydrogenases/reductases (SDR) family.</text>
</comment>
<protein>
    <recommendedName>
        <fullName evidence="6">Ketoreductase domain-containing protein</fullName>
    </recommendedName>
</protein>
<dbReference type="SMART" id="SM00822">
    <property type="entry name" value="PKS_KR"/>
    <property type="match status" value="1"/>
</dbReference>
<dbReference type="InterPro" id="IPR020904">
    <property type="entry name" value="Sc_DH/Rdtase_CS"/>
</dbReference>
<keyword evidence="3" id="KW-0560">Oxidoreductase</keyword>
<name>A0ABR4J423_9EURO</name>
<dbReference type="PRINTS" id="PR00080">
    <property type="entry name" value="SDRFAMILY"/>
</dbReference>
<dbReference type="PANTHER" id="PTHR43639:SF1">
    <property type="entry name" value="SHORT-CHAIN DEHYDROGENASE_REDUCTASE FAMILY PROTEIN"/>
    <property type="match status" value="1"/>
</dbReference>
<accession>A0ABR4J423</accession>
<keyword evidence="2" id="KW-0521">NADP</keyword>
<proteinExistence type="inferred from homology"/>
<evidence type="ECO:0000256" key="2">
    <source>
        <dbReference type="ARBA" id="ARBA00022857"/>
    </source>
</evidence>
<comment type="caution">
    <text evidence="7">The sequence shown here is derived from an EMBL/GenBank/DDBJ whole genome shotgun (WGS) entry which is preliminary data.</text>
</comment>
<dbReference type="PANTHER" id="PTHR43639">
    <property type="entry name" value="OXIDOREDUCTASE, SHORT-CHAIN DEHYDROGENASE/REDUCTASE FAMILY (AFU_ORTHOLOGUE AFUA_5G02870)"/>
    <property type="match status" value="1"/>
</dbReference>
<feature type="domain" description="Ketoreductase" evidence="6">
    <location>
        <begin position="60"/>
        <end position="230"/>
    </location>
</feature>
<feature type="region of interest" description="Disordered" evidence="5">
    <location>
        <begin position="1"/>
        <end position="46"/>
    </location>
</feature>
<dbReference type="Pfam" id="PF00106">
    <property type="entry name" value="adh_short"/>
    <property type="match status" value="1"/>
</dbReference>
<dbReference type="PROSITE" id="PS00061">
    <property type="entry name" value="ADH_SHORT"/>
    <property type="match status" value="1"/>
</dbReference>
<dbReference type="Gene3D" id="3.40.50.720">
    <property type="entry name" value="NAD(P)-binding Rossmann-like Domain"/>
    <property type="match status" value="1"/>
</dbReference>
<evidence type="ECO:0000256" key="1">
    <source>
        <dbReference type="ARBA" id="ARBA00006484"/>
    </source>
</evidence>
<dbReference type="InterPro" id="IPR002347">
    <property type="entry name" value="SDR_fam"/>
</dbReference>
<evidence type="ECO:0000313" key="7">
    <source>
        <dbReference type="EMBL" id="KAL2834786.1"/>
    </source>
</evidence>
<evidence type="ECO:0000256" key="3">
    <source>
        <dbReference type="ARBA" id="ARBA00023002"/>
    </source>
</evidence>
<dbReference type="SUPFAM" id="SSF51735">
    <property type="entry name" value="NAD(P)-binding Rossmann-fold domains"/>
    <property type="match status" value="1"/>
</dbReference>
<keyword evidence="8" id="KW-1185">Reference proteome</keyword>
<dbReference type="CDD" id="cd05233">
    <property type="entry name" value="SDR_c"/>
    <property type="match status" value="1"/>
</dbReference>
<dbReference type="InterPro" id="IPR036291">
    <property type="entry name" value="NAD(P)-bd_dom_sf"/>
</dbReference>